<dbReference type="Proteomes" id="UP001064048">
    <property type="component" value="Chromosome 8"/>
</dbReference>
<accession>A0ACC0JPR8</accession>
<organism evidence="1 2">
    <name type="scientific">Choristoneura fumiferana</name>
    <name type="common">Spruce budworm moth</name>
    <name type="synonym">Archips fumiferana</name>
    <dbReference type="NCBI Taxonomy" id="7141"/>
    <lineage>
        <taxon>Eukaryota</taxon>
        <taxon>Metazoa</taxon>
        <taxon>Ecdysozoa</taxon>
        <taxon>Arthropoda</taxon>
        <taxon>Hexapoda</taxon>
        <taxon>Insecta</taxon>
        <taxon>Pterygota</taxon>
        <taxon>Neoptera</taxon>
        <taxon>Endopterygota</taxon>
        <taxon>Lepidoptera</taxon>
        <taxon>Glossata</taxon>
        <taxon>Ditrysia</taxon>
        <taxon>Tortricoidea</taxon>
        <taxon>Tortricidae</taxon>
        <taxon>Tortricinae</taxon>
        <taxon>Choristoneura</taxon>
    </lineage>
</organism>
<sequence>MDRSFDLVALLKQQPTKTHKVKPSQFVSVAGGVQKRLETNIKNRKSSRLSIFDRIRNIPKESPRPPPISEVQLKGEHRKQQLEKWREEKDKKKKAAAAQKKKPFVAGVSHRNTFGPPPPPRPVPSTSGRVTRSQASRQRSEQSKQPQSFAPSNAAFKPPQFKNTKVPTLAPVAKKKTNNKTKPALTFEPVLPKTTQNSRTRSKTVLNKPNLQTNKPDKVTLKPNEKTKGNSRIHLLN</sequence>
<protein>
    <submittedName>
        <fullName evidence="1">Uncharacterized protein</fullName>
    </submittedName>
</protein>
<comment type="caution">
    <text evidence="1">The sequence shown here is derived from an EMBL/GenBank/DDBJ whole genome shotgun (WGS) entry which is preliminary data.</text>
</comment>
<proteinExistence type="predicted"/>
<keyword evidence="2" id="KW-1185">Reference proteome</keyword>
<reference evidence="1 2" key="1">
    <citation type="journal article" date="2022" name="Genome Biol. Evol.">
        <title>The Spruce Budworm Genome: Reconstructing the Evolutionary History of Antifreeze Proteins.</title>
        <authorList>
            <person name="Beliveau C."/>
            <person name="Gagne P."/>
            <person name="Picq S."/>
            <person name="Vernygora O."/>
            <person name="Keeling C.I."/>
            <person name="Pinkney K."/>
            <person name="Doucet D."/>
            <person name="Wen F."/>
            <person name="Johnston J.S."/>
            <person name="Maaroufi H."/>
            <person name="Boyle B."/>
            <person name="Laroche J."/>
            <person name="Dewar K."/>
            <person name="Juretic N."/>
            <person name="Blackburn G."/>
            <person name="Nisole A."/>
            <person name="Brunet B."/>
            <person name="Brandao M."/>
            <person name="Lumley L."/>
            <person name="Duan J."/>
            <person name="Quan G."/>
            <person name="Lucarotti C.J."/>
            <person name="Roe A.D."/>
            <person name="Sperling F.A.H."/>
            <person name="Levesque R.C."/>
            <person name="Cusson M."/>
        </authorList>
    </citation>
    <scope>NUCLEOTIDE SEQUENCE [LARGE SCALE GENOMIC DNA]</scope>
    <source>
        <strain evidence="1">Glfc:IPQL:Cfum</strain>
    </source>
</reference>
<name>A0ACC0JPR8_CHOFU</name>
<dbReference type="EMBL" id="CM046108">
    <property type="protein sequence ID" value="KAI8425905.1"/>
    <property type="molecule type" value="Genomic_DNA"/>
</dbReference>
<gene>
    <name evidence="1" type="ORF">MSG28_004912</name>
</gene>
<evidence type="ECO:0000313" key="2">
    <source>
        <dbReference type="Proteomes" id="UP001064048"/>
    </source>
</evidence>
<evidence type="ECO:0000313" key="1">
    <source>
        <dbReference type="EMBL" id="KAI8425905.1"/>
    </source>
</evidence>